<dbReference type="InterPro" id="IPR023346">
    <property type="entry name" value="Lysozyme-like_dom_sf"/>
</dbReference>
<dbReference type="RefSeq" id="WP_344174226.1">
    <property type="nucleotide sequence ID" value="NZ_BAAANC010000002.1"/>
</dbReference>
<evidence type="ECO:0000256" key="1">
    <source>
        <dbReference type="SAM" id="MobiDB-lite"/>
    </source>
</evidence>
<name>A0ABN2ASF7_9ACTN</name>
<reference evidence="3 4" key="1">
    <citation type="journal article" date="2019" name="Int. J. Syst. Evol. Microbiol.">
        <title>The Global Catalogue of Microorganisms (GCM) 10K type strain sequencing project: providing services to taxonomists for standard genome sequencing and annotation.</title>
        <authorList>
            <consortium name="The Broad Institute Genomics Platform"/>
            <consortium name="The Broad Institute Genome Sequencing Center for Infectious Disease"/>
            <person name="Wu L."/>
            <person name="Ma J."/>
        </authorList>
    </citation>
    <scope>NUCLEOTIDE SEQUENCE [LARGE SCALE GENOMIC DNA]</scope>
    <source>
        <strain evidence="3 4">JCM 14303</strain>
    </source>
</reference>
<dbReference type="Proteomes" id="UP001500363">
    <property type="component" value="Unassembled WGS sequence"/>
</dbReference>
<proteinExistence type="predicted"/>
<dbReference type="SUPFAM" id="SSF53955">
    <property type="entry name" value="Lysozyme-like"/>
    <property type="match status" value="1"/>
</dbReference>
<organism evidence="3 4">
    <name type="scientific">Kribbella lupini</name>
    <dbReference type="NCBI Taxonomy" id="291602"/>
    <lineage>
        <taxon>Bacteria</taxon>
        <taxon>Bacillati</taxon>
        <taxon>Actinomycetota</taxon>
        <taxon>Actinomycetes</taxon>
        <taxon>Propionibacteriales</taxon>
        <taxon>Kribbellaceae</taxon>
        <taxon>Kribbella</taxon>
    </lineage>
</organism>
<dbReference type="EMBL" id="BAAANC010000002">
    <property type="protein sequence ID" value="GAA1525527.1"/>
    <property type="molecule type" value="Genomic_DNA"/>
</dbReference>
<gene>
    <name evidence="3" type="ORF">GCM10009741_28860</name>
</gene>
<feature type="compositionally biased region" description="Low complexity" evidence="1">
    <location>
        <begin position="30"/>
        <end position="52"/>
    </location>
</feature>
<sequence>MNKGWWLIVVGAVGVAACVARGPESDGEAKPSAPVSSATKPAPKPKATATSTDWWTDYDPAHFAVQVRKSAAAAKVNPQLLMAILYNESYKPHDPEFERSWQKIDSNPALGIANMHEAAFEDTQRGRRMPGRTWNELPDHPELAIEAAAWHLSDLARGLPDRLRTQLTRDELVALGYNAGRGNMRLFANGRKPGSQAQSYLDRIHDNWQKSADAVRK</sequence>
<dbReference type="PROSITE" id="PS51257">
    <property type="entry name" value="PROKAR_LIPOPROTEIN"/>
    <property type="match status" value="1"/>
</dbReference>
<accession>A0ABN2ASF7</accession>
<feature type="region of interest" description="Disordered" evidence="1">
    <location>
        <begin position="22"/>
        <end position="52"/>
    </location>
</feature>
<dbReference type="InterPro" id="IPR008258">
    <property type="entry name" value="Transglycosylase_SLT_dom_1"/>
</dbReference>
<protein>
    <recommendedName>
        <fullName evidence="2">Transglycosylase SLT domain-containing protein</fullName>
    </recommendedName>
</protein>
<dbReference type="Gene3D" id="1.10.530.10">
    <property type="match status" value="1"/>
</dbReference>
<evidence type="ECO:0000313" key="3">
    <source>
        <dbReference type="EMBL" id="GAA1525527.1"/>
    </source>
</evidence>
<dbReference type="Pfam" id="PF01464">
    <property type="entry name" value="SLT"/>
    <property type="match status" value="1"/>
</dbReference>
<evidence type="ECO:0000313" key="4">
    <source>
        <dbReference type="Proteomes" id="UP001500363"/>
    </source>
</evidence>
<feature type="domain" description="Transglycosylase SLT" evidence="2">
    <location>
        <begin position="68"/>
        <end position="185"/>
    </location>
</feature>
<comment type="caution">
    <text evidence="3">The sequence shown here is derived from an EMBL/GenBank/DDBJ whole genome shotgun (WGS) entry which is preliminary data.</text>
</comment>
<evidence type="ECO:0000259" key="2">
    <source>
        <dbReference type="Pfam" id="PF01464"/>
    </source>
</evidence>
<keyword evidence="4" id="KW-1185">Reference proteome</keyword>